<evidence type="ECO:0000313" key="2">
    <source>
        <dbReference type="Proteomes" id="UP001221898"/>
    </source>
</evidence>
<dbReference type="Proteomes" id="UP001221898">
    <property type="component" value="Unassembled WGS sequence"/>
</dbReference>
<keyword evidence="2" id="KW-1185">Reference proteome</keyword>
<accession>A0AAD7X1T4</accession>
<proteinExistence type="predicted"/>
<name>A0AAD7X1T4_9TELE</name>
<evidence type="ECO:0000313" key="1">
    <source>
        <dbReference type="EMBL" id="KAJ8416309.1"/>
    </source>
</evidence>
<reference evidence="1" key="1">
    <citation type="journal article" date="2023" name="Science">
        <title>Genome structures resolve the early diversification of teleost fishes.</title>
        <authorList>
            <person name="Parey E."/>
            <person name="Louis A."/>
            <person name="Montfort J."/>
            <person name="Bouchez O."/>
            <person name="Roques C."/>
            <person name="Iampietro C."/>
            <person name="Lluch J."/>
            <person name="Castinel A."/>
            <person name="Donnadieu C."/>
            <person name="Desvignes T."/>
            <person name="Floi Bucao C."/>
            <person name="Jouanno E."/>
            <person name="Wen M."/>
            <person name="Mejri S."/>
            <person name="Dirks R."/>
            <person name="Jansen H."/>
            <person name="Henkel C."/>
            <person name="Chen W.J."/>
            <person name="Zahm M."/>
            <person name="Cabau C."/>
            <person name="Klopp C."/>
            <person name="Thompson A.W."/>
            <person name="Robinson-Rechavi M."/>
            <person name="Braasch I."/>
            <person name="Lecointre G."/>
            <person name="Bobe J."/>
            <person name="Postlethwait J.H."/>
            <person name="Berthelot C."/>
            <person name="Roest Crollius H."/>
            <person name="Guiguen Y."/>
        </authorList>
    </citation>
    <scope>NUCLEOTIDE SEQUENCE</scope>
    <source>
        <strain evidence="1">NC1722</strain>
    </source>
</reference>
<comment type="caution">
    <text evidence="1">The sequence shown here is derived from an EMBL/GenBank/DDBJ whole genome shotgun (WGS) entry which is preliminary data.</text>
</comment>
<protein>
    <submittedName>
        <fullName evidence="1">Uncharacterized protein</fullName>
    </submittedName>
</protein>
<sequence length="113" mass="12911">MKQGAEITRMNENPPRILKEAKFNCSCHTPCDTPWTGTEQSRHGVEFFRSTDRIFIYFLFAAFSVPTLGQERAPGACNNKHKQTQTRYHSCPFIVLFSLLGLKRLSLLVPATY</sequence>
<dbReference type="EMBL" id="JAINUG010000007">
    <property type="protein sequence ID" value="KAJ8416309.1"/>
    <property type="molecule type" value="Genomic_DNA"/>
</dbReference>
<gene>
    <name evidence="1" type="ORF">AAFF_G00383310</name>
</gene>
<dbReference type="AlphaFoldDB" id="A0AAD7X1T4"/>
<organism evidence="1 2">
    <name type="scientific">Aldrovandia affinis</name>
    <dbReference type="NCBI Taxonomy" id="143900"/>
    <lineage>
        <taxon>Eukaryota</taxon>
        <taxon>Metazoa</taxon>
        <taxon>Chordata</taxon>
        <taxon>Craniata</taxon>
        <taxon>Vertebrata</taxon>
        <taxon>Euteleostomi</taxon>
        <taxon>Actinopterygii</taxon>
        <taxon>Neopterygii</taxon>
        <taxon>Teleostei</taxon>
        <taxon>Notacanthiformes</taxon>
        <taxon>Halosauridae</taxon>
        <taxon>Aldrovandia</taxon>
    </lineage>
</organism>